<accession>A0A1F6FN77</accession>
<evidence type="ECO:0000256" key="1">
    <source>
        <dbReference type="ARBA" id="ARBA00022603"/>
    </source>
</evidence>
<dbReference type="SUPFAM" id="SSF53335">
    <property type="entry name" value="S-adenosyl-L-methionine-dependent methyltransferases"/>
    <property type="match status" value="1"/>
</dbReference>
<dbReference type="CDD" id="cd02440">
    <property type="entry name" value="AdoMet_MTases"/>
    <property type="match status" value="1"/>
</dbReference>
<feature type="domain" description="Methyltransferase" evidence="3">
    <location>
        <begin position="44"/>
        <end position="151"/>
    </location>
</feature>
<dbReference type="InterPro" id="IPR029063">
    <property type="entry name" value="SAM-dependent_MTases_sf"/>
</dbReference>
<dbReference type="InterPro" id="IPR025714">
    <property type="entry name" value="Methyltranfer_dom"/>
</dbReference>
<keyword evidence="2" id="KW-0808">Transferase</keyword>
<dbReference type="Pfam" id="PF13847">
    <property type="entry name" value="Methyltransf_31"/>
    <property type="match status" value="1"/>
</dbReference>
<sequence>MDQQKALQIIQTTKNTYNLIGSEFSDTRDRVWPEMEGLVKKYVKQGDKVLDVGCGNGRLIEVLPKVDYLGVDSSKFLLGKIKNARVKNLDILELNKLGEDNFDVVFCFASFNHVASKKLRLKVLGEIKKLLKPGGRLIMTNWNMWQLGVRKSIWQSKKIGFKDVMTIWKSRDGKKSGEIYYRAFTRAELKRLLKKSGFKILENYYSQDGKQARWWSARNIVTVGQLRGV</sequence>
<proteinExistence type="predicted"/>
<evidence type="ECO:0000259" key="3">
    <source>
        <dbReference type="Pfam" id="PF13847"/>
    </source>
</evidence>
<gene>
    <name evidence="4" type="ORF">A3B87_01760</name>
</gene>
<dbReference type="PANTHER" id="PTHR13069:SF21">
    <property type="entry name" value="ALKYLATED DNA REPAIR PROTEIN ALKB HOMOLOG 8"/>
    <property type="match status" value="1"/>
</dbReference>
<reference evidence="4 5" key="1">
    <citation type="journal article" date="2016" name="Nat. Commun.">
        <title>Thousands of microbial genomes shed light on interconnected biogeochemical processes in an aquifer system.</title>
        <authorList>
            <person name="Anantharaman K."/>
            <person name="Brown C.T."/>
            <person name="Hug L.A."/>
            <person name="Sharon I."/>
            <person name="Castelle C.J."/>
            <person name="Probst A.J."/>
            <person name="Thomas B.C."/>
            <person name="Singh A."/>
            <person name="Wilkins M.J."/>
            <person name="Karaoz U."/>
            <person name="Brodie E.L."/>
            <person name="Williams K.H."/>
            <person name="Hubbard S.S."/>
            <person name="Banfield J.F."/>
        </authorList>
    </citation>
    <scope>NUCLEOTIDE SEQUENCE [LARGE SCALE GENOMIC DNA]</scope>
</reference>
<evidence type="ECO:0000256" key="2">
    <source>
        <dbReference type="ARBA" id="ARBA00022679"/>
    </source>
</evidence>
<dbReference type="GO" id="GO:0008168">
    <property type="term" value="F:methyltransferase activity"/>
    <property type="evidence" value="ECO:0007669"/>
    <property type="project" value="UniProtKB-KW"/>
</dbReference>
<keyword evidence="1" id="KW-0489">Methyltransferase</keyword>
<dbReference type="PANTHER" id="PTHR13069">
    <property type="entry name" value="ALKYLATED DNA REPAIR PROTEIN ALKB HOMOLOG 8"/>
    <property type="match status" value="1"/>
</dbReference>
<dbReference type="Proteomes" id="UP000179136">
    <property type="component" value="Unassembled WGS sequence"/>
</dbReference>
<dbReference type="InterPro" id="IPR051422">
    <property type="entry name" value="AlkB_tRNA_MeTrf/Diox"/>
</dbReference>
<name>A0A1F6FN77_9BACT</name>
<dbReference type="EMBL" id="MFMW01000016">
    <property type="protein sequence ID" value="OGG87314.1"/>
    <property type="molecule type" value="Genomic_DNA"/>
</dbReference>
<evidence type="ECO:0000313" key="5">
    <source>
        <dbReference type="Proteomes" id="UP000179136"/>
    </source>
</evidence>
<organism evidence="4 5">
    <name type="scientific">Candidatus Kuenenbacteria bacterium RIFCSPHIGHO2_02_FULL_39_13</name>
    <dbReference type="NCBI Taxonomy" id="1798561"/>
    <lineage>
        <taxon>Bacteria</taxon>
        <taxon>Candidatus Kueneniibacteriota</taxon>
    </lineage>
</organism>
<dbReference type="AlphaFoldDB" id="A0A1F6FN77"/>
<evidence type="ECO:0000313" key="4">
    <source>
        <dbReference type="EMBL" id="OGG87314.1"/>
    </source>
</evidence>
<dbReference type="Gene3D" id="3.40.50.150">
    <property type="entry name" value="Vaccinia Virus protein VP39"/>
    <property type="match status" value="1"/>
</dbReference>
<dbReference type="GO" id="GO:0032259">
    <property type="term" value="P:methylation"/>
    <property type="evidence" value="ECO:0007669"/>
    <property type="project" value="UniProtKB-KW"/>
</dbReference>
<protein>
    <recommendedName>
        <fullName evidence="3">Methyltransferase domain-containing protein</fullName>
    </recommendedName>
</protein>
<comment type="caution">
    <text evidence="4">The sequence shown here is derived from an EMBL/GenBank/DDBJ whole genome shotgun (WGS) entry which is preliminary data.</text>
</comment>
<dbReference type="STRING" id="1798561.A3B87_01760"/>